<dbReference type="PANTHER" id="PTHR30461">
    <property type="entry name" value="DNA-INVERTASE FROM LAMBDOID PROPHAGE"/>
    <property type="match status" value="1"/>
</dbReference>
<dbReference type="FunFam" id="3.40.50.1390:FF:000001">
    <property type="entry name" value="DNA recombinase"/>
    <property type="match status" value="1"/>
</dbReference>
<dbReference type="SMART" id="SM00857">
    <property type="entry name" value="Resolvase"/>
    <property type="match status" value="1"/>
</dbReference>
<dbReference type="EMBL" id="CZQE01000200">
    <property type="protein sequence ID" value="CUS44998.1"/>
    <property type="molecule type" value="Genomic_DNA"/>
</dbReference>
<keyword evidence="2" id="KW-0229">DNA integration</keyword>
<keyword evidence="4" id="KW-0233">DNA recombination</keyword>
<protein>
    <submittedName>
        <fullName evidence="6">DNA-invertase</fullName>
    </submittedName>
</protein>
<name>A0A160TKS8_9ZZZZ</name>
<evidence type="ECO:0000256" key="4">
    <source>
        <dbReference type="ARBA" id="ARBA00023172"/>
    </source>
</evidence>
<dbReference type="PROSITE" id="PS51736">
    <property type="entry name" value="RECOMBINASES_3"/>
    <property type="match status" value="1"/>
</dbReference>
<sequence>MMLIGYVRVSKADGSQTLSPQRDALLSAGVDASRIYEDLASGRHDARPGLTACLKALQPGNTLVLWKLDRLGRDLRHLVITAEALRERGIGLKVLTGAGAQIDTTTANGRLAFGIFAAFAEFERELIAERTQAGLAAARARGRMGGRPRKMDKATLAMAMAAMSDRNAIAADVARRLGMTTTTLYMYVNGDGTPKAPGQALLDGVPYRKERLRAA</sequence>
<dbReference type="InterPro" id="IPR036162">
    <property type="entry name" value="Resolvase-like_N_sf"/>
</dbReference>
<dbReference type="PANTHER" id="PTHR30461:SF2">
    <property type="entry name" value="SERINE RECOMBINASE PINE-RELATED"/>
    <property type="match status" value="1"/>
</dbReference>
<dbReference type="InterPro" id="IPR050639">
    <property type="entry name" value="SSR_resolvase"/>
</dbReference>
<evidence type="ECO:0000256" key="3">
    <source>
        <dbReference type="ARBA" id="ARBA00023125"/>
    </source>
</evidence>
<feature type="domain" description="Resolvase/invertase-type recombinase catalytic" evidence="5">
    <location>
        <begin position="2"/>
        <end position="142"/>
    </location>
</feature>
<reference evidence="6" key="1">
    <citation type="submission" date="2015-10" db="EMBL/GenBank/DDBJ databases">
        <authorList>
            <person name="Gilbert D.G."/>
        </authorList>
    </citation>
    <scope>NUCLEOTIDE SEQUENCE</scope>
</reference>
<dbReference type="GO" id="GO:0003677">
    <property type="term" value="F:DNA binding"/>
    <property type="evidence" value="ECO:0007669"/>
    <property type="project" value="UniProtKB-KW"/>
</dbReference>
<dbReference type="SUPFAM" id="SSF53041">
    <property type="entry name" value="Resolvase-like"/>
    <property type="match status" value="1"/>
</dbReference>
<dbReference type="CDD" id="cd03768">
    <property type="entry name" value="SR_ResInv"/>
    <property type="match status" value="1"/>
</dbReference>
<evidence type="ECO:0000256" key="2">
    <source>
        <dbReference type="ARBA" id="ARBA00022908"/>
    </source>
</evidence>
<accession>A0A160TKS8</accession>
<gene>
    <name evidence="6" type="ORF">MGWOODY_Smn1226</name>
</gene>
<proteinExistence type="inferred from homology"/>
<dbReference type="InterPro" id="IPR006119">
    <property type="entry name" value="Resolv_N"/>
</dbReference>
<evidence type="ECO:0000259" key="5">
    <source>
        <dbReference type="PROSITE" id="PS51736"/>
    </source>
</evidence>
<organism evidence="6">
    <name type="scientific">hydrothermal vent metagenome</name>
    <dbReference type="NCBI Taxonomy" id="652676"/>
    <lineage>
        <taxon>unclassified sequences</taxon>
        <taxon>metagenomes</taxon>
        <taxon>ecological metagenomes</taxon>
    </lineage>
</organism>
<evidence type="ECO:0000256" key="1">
    <source>
        <dbReference type="ARBA" id="ARBA00009913"/>
    </source>
</evidence>
<dbReference type="Pfam" id="PF00239">
    <property type="entry name" value="Resolvase"/>
    <property type="match status" value="1"/>
</dbReference>
<keyword evidence="3" id="KW-0238">DNA-binding</keyword>
<comment type="similarity">
    <text evidence="1">Belongs to the site-specific recombinase resolvase family.</text>
</comment>
<dbReference type="GO" id="GO:0000150">
    <property type="term" value="F:DNA strand exchange activity"/>
    <property type="evidence" value="ECO:0007669"/>
    <property type="project" value="InterPro"/>
</dbReference>
<evidence type="ECO:0000313" key="6">
    <source>
        <dbReference type="EMBL" id="CUS44998.1"/>
    </source>
</evidence>
<dbReference type="GO" id="GO:0015074">
    <property type="term" value="P:DNA integration"/>
    <property type="evidence" value="ECO:0007669"/>
    <property type="project" value="UniProtKB-KW"/>
</dbReference>
<dbReference type="AlphaFoldDB" id="A0A160TKS8"/>
<dbReference type="Gene3D" id="3.40.50.1390">
    <property type="entry name" value="Resolvase, N-terminal catalytic domain"/>
    <property type="match status" value="1"/>
</dbReference>